<dbReference type="GO" id="GO:0008236">
    <property type="term" value="F:serine-type peptidase activity"/>
    <property type="evidence" value="ECO:0007669"/>
    <property type="project" value="InterPro"/>
</dbReference>
<sequence>MVDSLIGRYPQDIATFKARSPSHHTEQLNAACIFFQGLEDQVVPPNQAEMMVEVLREKGLPVAYVPFEGEQHGFRQAKNIKRSLELEYFFYANVFGFSPADAIEPITIENLTA</sequence>
<proteinExistence type="predicted"/>
<protein>
    <submittedName>
        <fullName evidence="2">Peptidase, S9C (Acylaminoacyl-peptidase) family protein</fullName>
    </submittedName>
</protein>
<accession>A0YAN9</accession>
<dbReference type="GO" id="GO:0006508">
    <property type="term" value="P:proteolysis"/>
    <property type="evidence" value="ECO:0007669"/>
    <property type="project" value="InterPro"/>
</dbReference>
<organism evidence="2 3">
    <name type="scientific">marine gamma proteobacterium HTCC2143</name>
    <dbReference type="NCBI Taxonomy" id="247633"/>
    <lineage>
        <taxon>Bacteria</taxon>
        <taxon>Pseudomonadati</taxon>
        <taxon>Pseudomonadota</taxon>
        <taxon>Gammaproteobacteria</taxon>
        <taxon>Cellvibrionales</taxon>
        <taxon>Spongiibacteraceae</taxon>
        <taxon>BD1-7 clade</taxon>
    </lineage>
</organism>
<dbReference type="Pfam" id="PF00326">
    <property type="entry name" value="Peptidase_S9"/>
    <property type="match status" value="1"/>
</dbReference>
<dbReference type="STRING" id="247633.GP2143_18096"/>
<dbReference type="InterPro" id="IPR001375">
    <property type="entry name" value="Peptidase_S9_cat"/>
</dbReference>
<comment type="caution">
    <text evidence="2">The sequence shown here is derived from an EMBL/GenBank/DDBJ whole genome shotgun (WGS) entry which is preliminary data.</text>
</comment>
<evidence type="ECO:0000259" key="1">
    <source>
        <dbReference type="Pfam" id="PF00326"/>
    </source>
</evidence>
<dbReference type="PANTHER" id="PTHR43056">
    <property type="entry name" value="PEPTIDASE S9 PROLYL OLIGOPEPTIDASE"/>
    <property type="match status" value="1"/>
</dbReference>
<name>A0YAN9_9GAMM</name>
<dbReference type="Gene3D" id="3.40.50.1820">
    <property type="entry name" value="alpha/beta hydrolase"/>
    <property type="match status" value="1"/>
</dbReference>
<feature type="domain" description="Peptidase S9 prolyl oligopeptidase catalytic" evidence="1">
    <location>
        <begin position="9"/>
        <end position="96"/>
    </location>
</feature>
<keyword evidence="3" id="KW-1185">Reference proteome</keyword>
<gene>
    <name evidence="2" type="ORF">GP2143_18096</name>
</gene>
<dbReference type="AlphaFoldDB" id="A0YAN9"/>
<reference evidence="2 3" key="1">
    <citation type="journal article" date="2010" name="J. Bacteriol.">
        <title>Genome sequence of the oligotrophic marine Gammaproteobacterium HTCC2143, isolated from the Oregon Coast.</title>
        <authorList>
            <person name="Oh H.M."/>
            <person name="Kang I."/>
            <person name="Ferriera S."/>
            <person name="Giovannoni S.J."/>
            <person name="Cho J.C."/>
        </authorList>
    </citation>
    <scope>NUCLEOTIDE SEQUENCE [LARGE SCALE GENOMIC DNA]</scope>
    <source>
        <strain evidence="2 3">HTCC2143</strain>
    </source>
</reference>
<dbReference type="SUPFAM" id="SSF53474">
    <property type="entry name" value="alpha/beta-Hydrolases"/>
    <property type="match status" value="1"/>
</dbReference>
<dbReference type="InterPro" id="IPR050585">
    <property type="entry name" value="Xaa-Pro_dipeptidyl-ppase/CocE"/>
</dbReference>
<evidence type="ECO:0000313" key="2">
    <source>
        <dbReference type="EMBL" id="EAW33193.1"/>
    </source>
</evidence>
<dbReference type="eggNOG" id="COG1506">
    <property type="taxonomic scope" value="Bacteria"/>
</dbReference>
<dbReference type="Proteomes" id="UP000004931">
    <property type="component" value="Unassembled WGS sequence"/>
</dbReference>
<dbReference type="PANTHER" id="PTHR43056:SF5">
    <property type="entry name" value="PEPTIDASE S9 PROLYL OLIGOPEPTIDASE CATALYTIC DOMAIN-CONTAINING PROTEIN"/>
    <property type="match status" value="1"/>
</dbReference>
<dbReference type="InterPro" id="IPR029058">
    <property type="entry name" value="AB_hydrolase_fold"/>
</dbReference>
<evidence type="ECO:0000313" key="3">
    <source>
        <dbReference type="Proteomes" id="UP000004931"/>
    </source>
</evidence>
<dbReference type="EMBL" id="AAVT01000001">
    <property type="protein sequence ID" value="EAW33193.1"/>
    <property type="molecule type" value="Genomic_DNA"/>
</dbReference>